<keyword evidence="2" id="KW-1185">Reference proteome</keyword>
<name>A0ABR7MIK3_9BACT</name>
<reference evidence="1 2" key="1">
    <citation type="submission" date="2020-08" db="EMBL/GenBank/DDBJ databases">
        <title>Hymenobacter sp.</title>
        <authorList>
            <person name="Kim M.K."/>
        </authorList>
    </citation>
    <scope>NUCLEOTIDE SEQUENCE [LARGE SCALE GENOMIC DNA]</scope>
    <source>
        <strain evidence="1 2">BT507</strain>
    </source>
</reference>
<sequence>MVTKEKKSFTKLLSSPRPEAVEMQPFLEQYLTEVQELNLSYYWDLRLPELSAYQTLKQQDAAYKGRLVLATVEALRSLSNNYETLYQLEALLKQLLRLTLSISSEGFLQLLKLYGISEQAKEQEVETALNKFPVLLRWSDKSGQNRVLSFLRHERQPSAC</sequence>
<comment type="caution">
    <text evidence="1">The sequence shown here is derived from an EMBL/GenBank/DDBJ whole genome shotgun (WGS) entry which is preliminary data.</text>
</comment>
<gene>
    <name evidence="1" type="ORF">H8B15_08120</name>
</gene>
<protein>
    <submittedName>
        <fullName evidence="1">Uncharacterized protein</fullName>
    </submittedName>
</protein>
<proteinExistence type="predicted"/>
<accession>A0ABR7MIK3</accession>
<dbReference type="EMBL" id="JACSCY010000004">
    <property type="protein sequence ID" value="MBC6610886.1"/>
    <property type="molecule type" value="Genomic_DNA"/>
</dbReference>
<evidence type="ECO:0000313" key="2">
    <source>
        <dbReference type="Proteomes" id="UP000622017"/>
    </source>
</evidence>
<evidence type="ECO:0000313" key="1">
    <source>
        <dbReference type="EMBL" id="MBC6610886.1"/>
    </source>
</evidence>
<organism evidence="1 2">
    <name type="scientific">Hymenobacter citatus</name>
    <dbReference type="NCBI Taxonomy" id="2763506"/>
    <lineage>
        <taxon>Bacteria</taxon>
        <taxon>Pseudomonadati</taxon>
        <taxon>Bacteroidota</taxon>
        <taxon>Cytophagia</taxon>
        <taxon>Cytophagales</taxon>
        <taxon>Hymenobacteraceae</taxon>
        <taxon>Hymenobacter</taxon>
    </lineage>
</organism>
<dbReference type="Proteomes" id="UP000622017">
    <property type="component" value="Unassembled WGS sequence"/>
</dbReference>